<dbReference type="RefSeq" id="XP_051608607.1">
    <property type="nucleotide sequence ID" value="XM_051752129.1"/>
</dbReference>
<sequence length="243" mass="27917">MHNVEDIISDSEDDITTFCKPFKPEAISNGLDTEGHVVKDSAVCAKDEDDETEESEEVYFHMTQMQSIHESVTGLEKENDLQKKSILLLRSLQCDSHDQIDEDNAPNPPVKKRGKRKLATGVRGGRKNQSMSSSVREVFESDKSRYFIAKQSRIDEFCARSKNNNLSRTLQHRRLEQLSGKQTLSSTDWQEILNVIRIQFPRTKLQLSSEIQTEESFECKSLWDEAGSNIMLNDEEINILYNR</sequence>
<name>A0AAD5BE79_9ASCO</name>
<dbReference type="Proteomes" id="UP001204833">
    <property type="component" value="Unassembled WGS sequence"/>
</dbReference>
<organism evidence="2 3">
    <name type="scientific">Candida theae</name>
    <dbReference type="NCBI Taxonomy" id="1198502"/>
    <lineage>
        <taxon>Eukaryota</taxon>
        <taxon>Fungi</taxon>
        <taxon>Dikarya</taxon>
        <taxon>Ascomycota</taxon>
        <taxon>Saccharomycotina</taxon>
        <taxon>Pichiomycetes</taxon>
        <taxon>Debaryomycetaceae</taxon>
        <taxon>Candida/Lodderomyces clade</taxon>
        <taxon>Candida</taxon>
    </lineage>
</organism>
<accession>A0AAD5BE79</accession>
<evidence type="ECO:0000313" key="3">
    <source>
        <dbReference type="Proteomes" id="UP001204833"/>
    </source>
</evidence>
<proteinExistence type="predicted"/>
<feature type="region of interest" description="Disordered" evidence="1">
    <location>
        <begin position="98"/>
        <end position="134"/>
    </location>
</feature>
<gene>
    <name evidence="2" type="ORF">KGF57_002780</name>
</gene>
<dbReference type="EMBL" id="JAIHNG010000119">
    <property type="protein sequence ID" value="KAI5957972.1"/>
    <property type="molecule type" value="Genomic_DNA"/>
</dbReference>
<comment type="caution">
    <text evidence="2">The sequence shown here is derived from an EMBL/GenBank/DDBJ whole genome shotgun (WGS) entry which is preliminary data.</text>
</comment>
<protein>
    <submittedName>
        <fullName evidence="2">SLX4</fullName>
    </submittedName>
</protein>
<dbReference type="AlphaFoldDB" id="A0AAD5BE79"/>
<keyword evidence="3" id="KW-1185">Reference proteome</keyword>
<evidence type="ECO:0000256" key="1">
    <source>
        <dbReference type="SAM" id="MobiDB-lite"/>
    </source>
</evidence>
<evidence type="ECO:0000313" key="2">
    <source>
        <dbReference type="EMBL" id="KAI5957972.1"/>
    </source>
</evidence>
<dbReference type="GeneID" id="76150839"/>
<reference evidence="2 3" key="1">
    <citation type="journal article" date="2022" name="DNA Res.">
        <title>Genome analysis of five recently described species of the CUG-Ser clade uncovers Candida theae as a new hybrid lineage with pathogenic potential in the Candida parapsilosis species complex.</title>
        <authorList>
            <person name="Mixao V."/>
            <person name="Del Olmo V."/>
            <person name="Hegedusova E."/>
            <person name="Saus E."/>
            <person name="Pryszcz L."/>
            <person name="Cillingova A."/>
            <person name="Nosek J."/>
            <person name="Gabaldon T."/>
        </authorList>
    </citation>
    <scope>NUCLEOTIDE SEQUENCE [LARGE SCALE GENOMIC DNA]</scope>
    <source>
        <strain evidence="2 3">CBS 12239</strain>
    </source>
</reference>